<keyword evidence="3" id="KW-1185">Reference proteome</keyword>
<dbReference type="Pfam" id="PF04348">
    <property type="entry name" value="LppC"/>
    <property type="match status" value="1"/>
</dbReference>
<dbReference type="CDD" id="cd06339">
    <property type="entry name" value="PBP1_YraM_LppC_lipoprotein-like"/>
    <property type="match status" value="1"/>
</dbReference>
<dbReference type="HOGENOM" id="CLU_026091_2_1_6"/>
<dbReference type="RefSeq" id="WP_009020830.1">
    <property type="nucleotide sequence ID" value="NZ_DS999411.1"/>
</dbReference>
<dbReference type="GO" id="GO:0030234">
    <property type="term" value="F:enzyme regulator activity"/>
    <property type="evidence" value="ECO:0007669"/>
    <property type="project" value="TreeGrafter"/>
</dbReference>
<dbReference type="OrthoDB" id="6708821at2"/>
<dbReference type="InterPro" id="IPR007443">
    <property type="entry name" value="LpoA"/>
</dbReference>
<dbReference type="PANTHER" id="PTHR38038">
    <property type="entry name" value="PENICILLIN-BINDING PROTEIN ACTIVATOR LPOA"/>
    <property type="match status" value="1"/>
</dbReference>
<protein>
    <recommendedName>
        <fullName evidence="4">LppC lipoprotein</fullName>
    </recommendedName>
</protein>
<dbReference type="GO" id="GO:0009252">
    <property type="term" value="P:peptidoglycan biosynthetic process"/>
    <property type="evidence" value="ECO:0007669"/>
    <property type="project" value="TreeGrafter"/>
</dbReference>
<evidence type="ECO:0000256" key="1">
    <source>
        <dbReference type="ARBA" id="ARBA00023136"/>
    </source>
</evidence>
<dbReference type="AlphaFoldDB" id="B8KR62"/>
<sequence>MNTLCLSAALRLLKTPRKSVSVYGVLIVLVIAGGCSSDPRQPQPPIDPGVDPVARIPEPIPAKPEQEINTQALDRVQSVALAEGTLAARGERWKLLNRGIDSVSLAIIDSRLAWLEGDIEEAERLIAGLNTDRQGQLLLLREQETRAALQREWMEASQALHRQMELSGTDSTEQRDRLFSYLMQVPSNRLTTVSRSLPRNDWRGWLELVVAYREGHLAFDEWSRRFRGFPVTLRPPAALDLWRAQPRPQRIVMMLPLSGPLRSAGEAVLAGAIEALYAEHADSTQRPALSVIDTTRYADARAAYRAAEAEGADIIVGPLTKAKTRELSLLSPRNTPVVALNRPEAVPPAAAARWSALALAPEDEARQIAELAFARGARRAMITAPDTDWGIRMTSALTQRWRALGGVIASTALLGNEETPSETMGKALGALSSETRIGQLEDAFEAPVQARPRRRNDIDTVFLLAPSASEARELRPLLVFHFAGDVPVYMPATVVDGSLILPSRDLNDVNFVEIPDVLGRKDLDRYTRLRALGGDGVTFCSHWQQAEATDAVLFAGRTGRLKRTANGEVERDLEPARIDGAQVHRAALP</sequence>
<evidence type="ECO:0000313" key="2">
    <source>
        <dbReference type="EMBL" id="EED36086.1"/>
    </source>
</evidence>
<dbReference type="InterPro" id="IPR028082">
    <property type="entry name" value="Peripla_BP_I"/>
</dbReference>
<evidence type="ECO:0000313" key="3">
    <source>
        <dbReference type="Proteomes" id="UP000004699"/>
    </source>
</evidence>
<keyword evidence="1" id="KW-0472">Membrane</keyword>
<dbReference type="PANTHER" id="PTHR38038:SF1">
    <property type="entry name" value="PENICILLIN-BINDING PROTEIN ACTIVATOR LPOA"/>
    <property type="match status" value="1"/>
</dbReference>
<dbReference type="Gene3D" id="3.40.50.2300">
    <property type="match status" value="2"/>
</dbReference>
<organism evidence="2 3">
    <name type="scientific">Luminiphilus syltensis NOR5-1B</name>
    <dbReference type="NCBI Taxonomy" id="565045"/>
    <lineage>
        <taxon>Bacteria</taxon>
        <taxon>Pseudomonadati</taxon>
        <taxon>Pseudomonadota</taxon>
        <taxon>Gammaproteobacteria</taxon>
        <taxon>Cellvibrionales</taxon>
        <taxon>Halieaceae</taxon>
        <taxon>Luminiphilus</taxon>
    </lineage>
</organism>
<dbReference type="eggNOG" id="COG3107">
    <property type="taxonomic scope" value="Bacteria"/>
</dbReference>
<dbReference type="EMBL" id="DS999411">
    <property type="protein sequence ID" value="EED36086.1"/>
    <property type="molecule type" value="Genomic_DNA"/>
</dbReference>
<reference evidence="3" key="1">
    <citation type="journal article" date="2013" name="BMC Microbiol.">
        <title>Taxonomy and evolution of bacteriochlorophyll a-containing members of the OM60/NOR5 clade of marine gammaproteobacteria: description of Luminiphilus syltensis gen. nov., sp. nov., reclassification of Haliea rubra as Pseudohaliea rubra gen. nov., comb. nov., and emendation of Chromatocurvus halotolerans.</title>
        <authorList>
            <person name="Spring S."/>
            <person name="Riedel T."/>
            <person name="Sproer C."/>
            <person name="Yan S."/>
            <person name="Harder J."/>
            <person name="Fuchs B.M."/>
        </authorList>
    </citation>
    <scope>NUCLEOTIDE SEQUENCE [LARGE SCALE GENOMIC DNA]</scope>
    <source>
        <strain evidence="3">NOR51-B</strain>
    </source>
</reference>
<dbReference type="SUPFAM" id="SSF53822">
    <property type="entry name" value="Periplasmic binding protein-like I"/>
    <property type="match status" value="1"/>
</dbReference>
<gene>
    <name evidence="2" type="ORF">NOR51B_2034</name>
</gene>
<dbReference type="Gene3D" id="1.25.40.650">
    <property type="match status" value="1"/>
</dbReference>
<dbReference type="STRING" id="565045.NOR51B_2034"/>
<proteinExistence type="predicted"/>
<evidence type="ECO:0008006" key="4">
    <source>
        <dbReference type="Google" id="ProtNLM"/>
    </source>
</evidence>
<dbReference type="GO" id="GO:0031241">
    <property type="term" value="C:periplasmic side of cell outer membrane"/>
    <property type="evidence" value="ECO:0007669"/>
    <property type="project" value="TreeGrafter"/>
</dbReference>
<name>B8KR62_9GAMM</name>
<accession>B8KR62</accession>
<dbReference type="Proteomes" id="UP000004699">
    <property type="component" value="Unassembled WGS sequence"/>
</dbReference>